<sequence length="73" mass="7849">MITGAKIKVLVSPPIITVASGRCTSEPIPEDLSIKWQRVVAMYIAGHPSVQGRVMFAFAEPGTPESATVRIKI</sequence>
<protein>
    <submittedName>
        <fullName evidence="1">Uncharacterized protein</fullName>
    </submittedName>
</protein>
<evidence type="ECO:0000313" key="2">
    <source>
        <dbReference type="Proteomes" id="UP000600214"/>
    </source>
</evidence>
<proteinExistence type="predicted"/>
<comment type="caution">
    <text evidence="1">The sequence shown here is derived from an EMBL/GenBank/DDBJ whole genome shotgun (WGS) entry which is preliminary data.</text>
</comment>
<organism evidence="1 2">
    <name type="scientific">Dyadobacter endophyticus</name>
    <dbReference type="NCBI Taxonomy" id="1749036"/>
    <lineage>
        <taxon>Bacteria</taxon>
        <taxon>Pseudomonadati</taxon>
        <taxon>Bacteroidota</taxon>
        <taxon>Cytophagia</taxon>
        <taxon>Cytophagales</taxon>
        <taxon>Spirosomataceae</taxon>
        <taxon>Dyadobacter</taxon>
    </lineage>
</organism>
<gene>
    <name evidence="1" type="ORF">GCM10007423_11970</name>
</gene>
<evidence type="ECO:0000313" key="1">
    <source>
        <dbReference type="EMBL" id="GGH26742.1"/>
    </source>
</evidence>
<dbReference type="Proteomes" id="UP000600214">
    <property type="component" value="Unassembled WGS sequence"/>
</dbReference>
<dbReference type="EMBL" id="BMIA01000001">
    <property type="protein sequence ID" value="GGH26742.1"/>
    <property type="molecule type" value="Genomic_DNA"/>
</dbReference>
<accession>A0ABQ1YJB5</accession>
<reference evidence="2" key="1">
    <citation type="journal article" date="2019" name="Int. J. Syst. Evol. Microbiol.">
        <title>The Global Catalogue of Microorganisms (GCM) 10K type strain sequencing project: providing services to taxonomists for standard genome sequencing and annotation.</title>
        <authorList>
            <consortium name="The Broad Institute Genomics Platform"/>
            <consortium name="The Broad Institute Genome Sequencing Center for Infectious Disease"/>
            <person name="Wu L."/>
            <person name="Ma J."/>
        </authorList>
    </citation>
    <scope>NUCLEOTIDE SEQUENCE [LARGE SCALE GENOMIC DNA]</scope>
    <source>
        <strain evidence="2">CGMCC 1.15288</strain>
    </source>
</reference>
<name>A0ABQ1YJB5_9BACT</name>
<keyword evidence="2" id="KW-1185">Reference proteome</keyword>